<gene>
    <name evidence="7" type="primary">MCD1</name>
    <name evidence="7" type="ORF">HK105_206090</name>
</gene>
<reference evidence="7 8" key="1">
    <citation type="submission" date="2023-09" db="EMBL/GenBank/DDBJ databases">
        <title>Pangenome analysis of Batrachochytrium dendrobatidis and related Chytrids.</title>
        <authorList>
            <person name="Yacoub M.N."/>
            <person name="Stajich J.E."/>
            <person name="James T.Y."/>
        </authorList>
    </citation>
    <scope>NUCLEOTIDE SEQUENCE [LARGE SCALE GENOMIC DNA]</scope>
    <source>
        <strain evidence="7 8">JEL0888</strain>
    </source>
</reference>
<dbReference type="PANTHER" id="PTHR12585">
    <property type="entry name" value="SCC1 / RAD21 FAMILY MEMBER"/>
    <property type="match status" value="1"/>
</dbReference>
<dbReference type="CDD" id="cd21747">
    <property type="entry name" value="Rad21_Rec8_M"/>
    <property type="match status" value="1"/>
</dbReference>
<evidence type="ECO:0000259" key="6">
    <source>
        <dbReference type="Pfam" id="PF04825"/>
    </source>
</evidence>
<dbReference type="InterPro" id="IPR006909">
    <property type="entry name" value="Rad21/Rec8_C_eu"/>
</dbReference>
<sequence length="707" mass="76342">MYLDTILGKKGPLAKVWLAAHWERKLSKSQFLQTNIRASVGAIMGTGGETMALRLTGQLLLGVVRIYSRKTRYLLEDCNEALIKIKMAFRPGMVDMTDEQAVATAHTITLPDAMAEFDILLPEPRIDLMSLLSQPTGAAQNVSRLQDITLVETSMFSASQREDLLADPIGMDAEDAVETGLDGGPLLDLRFGDEPSAMEIEVGRDAAPARGFSPERGLGDESMLGAKGAPVDTSAGQVSGDASISIPDITVGSAADGGNLEPHAADDPLMYVGDDNFDFGFGQPLDLAIPTDAAGNQENEPDEDGVFKAPERLVGKRGGAEGETTPRKRAATQQRRRRLAIDDEIDLHDRQLMQHLQNTADIRQQQRFVPASRMHSAWSEIMSLSARSYTSRAIHEELPAELDLLFRPTDAVRRFEFAPSGNVLGDLDVAGGRTPLPHHEDEIAPAQLGFDYDNFDPYLGMDMPETMAPLGAATAAEAERAALDGQAEAARATPPFDPAAPGDEIQQVDAGDVTPRTARSGARSSRQPGERLAPILDDAADAQERSLADETLPADESILLGVGAQSYAEISVDDDHGGAGAVVRGSRLAHATATAAVPQNKLYEFDDSAEPTQENEAGLSKHTYRTIRILQDRFEGGETFGIQGDSPSERAPAKYSEFVQGAPRSARARFFFELLVLKTKKMIDVQQKKPYDDISIVPTPNLFEALA</sequence>
<evidence type="ECO:0000313" key="7">
    <source>
        <dbReference type="EMBL" id="KAL2914318.1"/>
    </source>
</evidence>
<keyword evidence="3" id="KW-0539">Nucleus</keyword>
<proteinExistence type="inferred from homology"/>
<evidence type="ECO:0000256" key="1">
    <source>
        <dbReference type="ARBA" id="ARBA00004123"/>
    </source>
</evidence>
<accession>A0ABR4N455</accession>
<dbReference type="EMBL" id="JADGIZ020000034">
    <property type="protein sequence ID" value="KAL2914318.1"/>
    <property type="molecule type" value="Genomic_DNA"/>
</dbReference>
<dbReference type="Proteomes" id="UP001527925">
    <property type="component" value="Unassembled WGS sequence"/>
</dbReference>
<dbReference type="Gene3D" id="1.10.10.580">
    <property type="entry name" value="Structural maintenance of chromosome 1. Chain E"/>
    <property type="match status" value="1"/>
</dbReference>
<dbReference type="InterPro" id="IPR006910">
    <property type="entry name" value="Rad21_Rec8_N"/>
</dbReference>
<feature type="region of interest" description="Disordered" evidence="4">
    <location>
        <begin position="291"/>
        <end position="334"/>
    </location>
</feature>
<evidence type="ECO:0000259" key="5">
    <source>
        <dbReference type="Pfam" id="PF04824"/>
    </source>
</evidence>
<evidence type="ECO:0000256" key="4">
    <source>
        <dbReference type="SAM" id="MobiDB-lite"/>
    </source>
</evidence>
<protein>
    <submittedName>
        <fullName evidence="7">Sister chromatid cohesion protein 1</fullName>
    </submittedName>
</protein>
<dbReference type="Pfam" id="PF04825">
    <property type="entry name" value="Rad21_Rec8_N"/>
    <property type="match status" value="1"/>
</dbReference>
<organism evidence="7 8">
    <name type="scientific">Polyrhizophydium stewartii</name>
    <dbReference type="NCBI Taxonomy" id="2732419"/>
    <lineage>
        <taxon>Eukaryota</taxon>
        <taxon>Fungi</taxon>
        <taxon>Fungi incertae sedis</taxon>
        <taxon>Chytridiomycota</taxon>
        <taxon>Chytridiomycota incertae sedis</taxon>
        <taxon>Chytridiomycetes</taxon>
        <taxon>Rhizophydiales</taxon>
        <taxon>Rhizophydiales incertae sedis</taxon>
        <taxon>Polyrhizophydium</taxon>
    </lineage>
</organism>
<dbReference type="Pfam" id="PF04824">
    <property type="entry name" value="Rad21_Rec8"/>
    <property type="match status" value="1"/>
</dbReference>
<feature type="domain" description="Rad21/Rec8-like protein C-terminal eukaryotic" evidence="5">
    <location>
        <begin position="657"/>
        <end position="702"/>
    </location>
</feature>
<dbReference type="InterPro" id="IPR039781">
    <property type="entry name" value="Rad21/Rec8-like"/>
</dbReference>
<feature type="domain" description="Rad21/Rec8-like protein N-terminal" evidence="6">
    <location>
        <begin position="2"/>
        <end position="101"/>
    </location>
</feature>
<dbReference type="InterPro" id="IPR023093">
    <property type="entry name" value="ScpA-like_C"/>
</dbReference>
<feature type="region of interest" description="Disordered" evidence="4">
    <location>
        <begin position="208"/>
        <end position="243"/>
    </location>
</feature>
<evidence type="ECO:0000256" key="3">
    <source>
        <dbReference type="ARBA" id="ARBA00023242"/>
    </source>
</evidence>
<dbReference type="PANTHER" id="PTHR12585:SF69">
    <property type="entry name" value="FI11703P"/>
    <property type="match status" value="1"/>
</dbReference>
<feature type="compositionally biased region" description="Basic and acidic residues" evidence="4">
    <location>
        <begin position="305"/>
        <end position="326"/>
    </location>
</feature>
<comment type="similarity">
    <text evidence="2">Belongs to the rad21 family.</text>
</comment>
<comment type="subcellular location">
    <subcellularLocation>
        <location evidence="1">Nucleus</location>
    </subcellularLocation>
</comment>
<evidence type="ECO:0000313" key="8">
    <source>
        <dbReference type="Proteomes" id="UP001527925"/>
    </source>
</evidence>
<feature type="region of interest" description="Disordered" evidence="4">
    <location>
        <begin position="480"/>
        <end position="533"/>
    </location>
</feature>
<keyword evidence="8" id="KW-1185">Reference proteome</keyword>
<evidence type="ECO:0000256" key="2">
    <source>
        <dbReference type="ARBA" id="ARBA00009870"/>
    </source>
</evidence>
<name>A0ABR4N455_9FUNG</name>
<dbReference type="SUPFAM" id="SSF46785">
    <property type="entry name" value="Winged helix' DNA-binding domain"/>
    <property type="match status" value="1"/>
</dbReference>
<dbReference type="InterPro" id="IPR036390">
    <property type="entry name" value="WH_DNA-bd_sf"/>
</dbReference>
<comment type="caution">
    <text evidence="7">The sequence shown here is derived from an EMBL/GenBank/DDBJ whole genome shotgun (WGS) entry which is preliminary data.</text>
</comment>